<gene>
    <name evidence="2" type="ORF">Msi02_47900</name>
</gene>
<proteinExistence type="predicted"/>
<dbReference type="RefSeq" id="WP_204050316.1">
    <property type="nucleotide sequence ID" value="NZ_BOOF01000029.1"/>
</dbReference>
<evidence type="ECO:0000259" key="1">
    <source>
        <dbReference type="PROSITE" id="PS51737"/>
    </source>
</evidence>
<dbReference type="EMBL" id="BOOF01000029">
    <property type="protein sequence ID" value="GIH63973.1"/>
    <property type="molecule type" value="Genomic_DNA"/>
</dbReference>
<dbReference type="PROSITE" id="PS51737">
    <property type="entry name" value="RECOMBINASE_DNA_BIND"/>
    <property type="match status" value="1"/>
</dbReference>
<dbReference type="Gene3D" id="3.90.1750.20">
    <property type="entry name" value="Putative Large Serine Recombinase, Chain B, Domain 2"/>
    <property type="match status" value="1"/>
</dbReference>
<dbReference type="Proteomes" id="UP000660454">
    <property type="component" value="Unassembled WGS sequence"/>
</dbReference>
<dbReference type="InterPro" id="IPR006119">
    <property type="entry name" value="Resolv_N"/>
</dbReference>
<protein>
    <submittedName>
        <fullName evidence="2">Serine recombinase</fullName>
    </submittedName>
</protein>
<reference evidence="2 3" key="1">
    <citation type="submission" date="2021-01" db="EMBL/GenBank/DDBJ databases">
        <title>Whole genome shotgun sequence of Microbispora siamensis NBRC 104113.</title>
        <authorList>
            <person name="Komaki H."/>
            <person name="Tamura T."/>
        </authorList>
    </citation>
    <scope>NUCLEOTIDE SEQUENCE [LARGE SCALE GENOMIC DNA]</scope>
    <source>
        <strain evidence="2 3">NBRC 104113</strain>
    </source>
</reference>
<sequence>MSPQTPQCAVILCRISDARDEDTTGVDDQERHCRALADRLGWKVWRVIVENDVSAYKRRKIQLPDGSYGLRTFRPGLRDAITWLTTGEADGLIAYDLDRAVRDPRDLEDLIDAVEMRKPRPPVESVTGSLRLANDADITMARVMVAVANKASRDTGRRVANARLRMATNGEYGGGIRPFGFHKDGVTVEPAEAAEIVRATEALLAGSSLRFVTKSVNAAGVRTSRGKEWTTMELRQMLMRPRNAGLAVYRGEIVGRASWPAIVPEESWRALVALLTDPARRTSPGNKARWLGSGLYRCGGCGRPVVCSLSGGRRAVYRCRPTRGETRQPGQHVVRVAIPLDKFVEELVIERLSRPDAVDLLVQDQREDVAPLHDQAVALRARLDEQAILHADGVIDARQYATGSSRIRSQLEEIESRISAASQGSVFAGVVDTDDPPATWKGLDLGRKRALLDALMTVTILPAGRGRAPDGSYFDPTSVKIEPKR</sequence>
<dbReference type="SUPFAM" id="SSF53041">
    <property type="entry name" value="Resolvase-like"/>
    <property type="match status" value="1"/>
</dbReference>
<dbReference type="Pfam" id="PF00239">
    <property type="entry name" value="Resolvase"/>
    <property type="match status" value="1"/>
</dbReference>
<dbReference type="Pfam" id="PF07508">
    <property type="entry name" value="Recombinase"/>
    <property type="match status" value="1"/>
</dbReference>
<dbReference type="SMART" id="SM00857">
    <property type="entry name" value="Resolvase"/>
    <property type="match status" value="1"/>
</dbReference>
<dbReference type="CDD" id="cd00338">
    <property type="entry name" value="Ser_Recombinase"/>
    <property type="match status" value="1"/>
</dbReference>
<organism evidence="2 3">
    <name type="scientific">Microbispora siamensis</name>
    <dbReference type="NCBI Taxonomy" id="564413"/>
    <lineage>
        <taxon>Bacteria</taxon>
        <taxon>Bacillati</taxon>
        <taxon>Actinomycetota</taxon>
        <taxon>Actinomycetes</taxon>
        <taxon>Streptosporangiales</taxon>
        <taxon>Streptosporangiaceae</taxon>
        <taxon>Microbispora</taxon>
    </lineage>
</organism>
<dbReference type="Gene3D" id="3.40.50.1390">
    <property type="entry name" value="Resolvase, N-terminal catalytic domain"/>
    <property type="match status" value="1"/>
</dbReference>
<comment type="caution">
    <text evidence="2">The sequence shown here is derived from an EMBL/GenBank/DDBJ whole genome shotgun (WGS) entry which is preliminary data.</text>
</comment>
<name>A0ABQ4GRA9_9ACTN</name>
<dbReference type="PANTHER" id="PTHR30461:SF23">
    <property type="entry name" value="DNA RECOMBINASE-RELATED"/>
    <property type="match status" value="1"/>
</dbReference>
<evidence type="ECO:0000313" key="3">
    <source>
        <dbReference type="Proteomes" id="UP000660454"/>
    </source>
</evidence>
<dbReference type="InterPro" id="IPR036162">
    <property type="entry name" value="Resolvase-like_N_sf"/>
</dbReference>
<keyword evidence="3" id="KW-1185">Reference proteome</keyword>
<accession>A0ABQ4GRA9</accession>
<evidence type="ECO:0000313" key="2">
    <source>
        <dbReference type="EMBL" id="GIH63973.1"/>
    </source>
</evidence>
<dbReference type="PANTHER" id="PTHR30461">
    <property type="entry name" value="DNA-INVERTASE FROM LAMBDOID PROPHAGE"/>
    <property type="match status" value="1"/>
</dbReference>
<dbReference type="InterPro" id="IPR011109">
    <property type="entry name" value="DNA_bind_recombinase_dom"/>
</dbReference>
<dbReference type="InterPro" id="IPR038109">
    <property type="entry name" value="DNA_bind_recomb_sf"/>
</dbReference>
<dbReference type="InterPro" id="IPR050639">
    <property type="entry name" value="SSR_resolvase"/>
</dbReference>
<feature type="domain" description="Recombinase" evidence="1">
    <location>
        <begin position="178"/>
        <end position="281"/>
    </location>
</feature>